<keyword evidence="4" id="KW-0010">Activator</keyword>
<evidence type="ECO:0000256" key="5">
    <source>
        <dbReference type="ARBA" id="ARBA00023163"/>
    </source>
</evidence>
<protein>
    <recommendedName>
        <fullName evidence="7">Glycerol operon regulatory protein</fullName>
    </recommendedName>
</protein>
<dbReference type="SMART" id="SM00346">
    <property type="entry name" value="HTH_ICLR"/>
    <property type="match status" value="1"/>
</dbReference>
<dbReference type="InterPro" id="IPR036390">
    <property type="entry name" value="WH_DNA-bd_sf"/>
</dbReference>
<sequence length="287" mass="30490">MASDQGNNQSVERALSVLQTFVTGHPELRVSDVVRLTGLGTSTTSRLLTTLESLDFVERDRVSGLYRLGMAPITLGGVAVNNHPVHRETRQLAQELSARLGLGANVAVRRGAALFYLLNFEGRLAPRSTVLTGQRKPLHATGLGKCLLLSLDGAERRALLPGESLHGYTPHTITSHERLDAELATVRQRGYAMEIEELAHGRSCVAAPIRDRSGEIVAAISISGPLSAVALDRREEELSRAVIEAADSISVGLGYTGPAGGTFVGPGGHVDPVNGESAPTALERTRP</sequence>
<dbReference type="InterPro" id="IPR014757">
    <property type="entry name" value="Tscrpt_reg_IclR_C"/>
</dbReference>
<comment type="function">
    <text evidence="6">May be an activator protein for the gylABX operon.</text>
</comment>
<evidence type="ECO:0000256" key="1">
    <source>
        <dbReference type="ARBA" id="ARBA00022798"/>
    </source>
</evidence>
<keyword evidence="3" id="KW-0238">DNA-binding</keyword>
<dbReference type="PANTHER" id="PTHR30136:SF24">
    <property type="entry name" value="HTH-TYPE TRANSCRIPTIONAL REPRESSOR ALLR"/>
    <property type="match status" value="1"/>
</dbReference>
<dbReference type="PROSITE" id="PS51077">
    <property type="entry name" value="HTH_ICLR"/>
    <property type="match status" value="1"/>
</dbReference>
<gene>
    <name evidence="11" type="ORF">H1D24_07315</name>
</gene>
<accession>A0A7W0DIX8</accession>
<evidence type="ECO:0000313" key="12">
    <source>
        <dbReference type="Proteomes" id="UP000545761"/>
    </source>
</evidence>
<evidence type="ECO:0000256" key="7">
    <source>
        <dbReference type="ARBA" id="ARBA00070406"/>
    </source>
</evidence>
<dbReference type="GO" id="GO:0003677">
    <property type="term" value="F:DNA binding"/>
    <property type="evidence" value="ECO:0007669"/>
    <property type="project" value="UniProtKB-KW"/>
</dbReference>
<evidence type="ECO:0000256" key="8">
    <source>
        <dbReference type="SAM" id="MobiDB-lite"/>
    </source>
</evidence>
<dbReference type="EMBL" id="JACEHE010000003">
    <property type="protein sequence ID" value="MBA2945630.1"/>
    <property type="molecule type" value="Genomic_DNA"/>
</dbReference>
<dbReference type="GO" id="GO:0045892">
    <property type="term" value="P:negative regulation of DNA-templated transcription"/>
    <property type="evidence" value="ECO:0007669"/>
    <property type="project" value="TreeGrafter"/>
</dbReference>
<dbReference type="Gene3D" id="1.10.10.10">
    <property type="entry name" value="Winged helix-like DNA-binding domain superfamily/Winged helix DNA-binding domain"/>
    <property type="match status" value="1"/>
</dbReference>
<feature type="region of interest" description="Disordered" evidence="8">
    <location>
        <begin position="266"/>
        <end position="287"/>
    </location>
</feature>
<evidence type="ECO:0000259" key="9">
    <source>
        <dbReference type="PROSITE" id="PS51077"/>
    </source>
</evidence>
<dbReference type="GO" id="GO:0003700">
    <property type="term" value="F:DNA-binding transcription factor activity"/>
    <property type="evidence" value="ECO:0007669"/>
    <property type="project" value="TreeGrafter"/>
</dbReference>
<evidence type="ECO:0000313" key="11">
    <source>
        <dbReference type="EMBL" id="MBA2945630.1"/>
    </source>
</evidence>
<dbReference type="Gene3D" id="3.30.450.40">
    <property type="match status" value="1"/>
</dbReference>
<evidence type="ECO:0000256" key="2">
    <source>
        <dbReference type="ARBA" id="ARBA00023015"/>
    </source>
</evidence>
<feature type="domain" description="IclR-ED" evidence="10">
    <location>
        <begin position="71"/>
        <end position="255"/>
    </location>
</feature>
<dbReference type="InterPro" id="IPR036388">
    <property type="entry name" value="WH-like_DNA-bd_sf"/>
</dbReference>
<dbReference type="Proteomes" id="UP000545761">
    <property type="component" value="Unassembled WGS sequence"/>
</dbReference>
<dbReference type="Pfam" id="PF09339">
    <property type="entry name" value="HTH_IclR"/>
    <property type="match status" value="1"/>
</dbReference>
<keyword evidence="5" id="KW-0804">Transcription</keyword>
<dbReference type="GO" id="GO:0006071">
    <property type="term" value="P:glycerol metabolic process"/>
    <property type="evidence" value="ECO:0007669"/>
    <property type="project" value="UniProtKB-KW"/>
</dbReference>
<feature type="domain" description="HTH iclR-type" evidence="9">
    <location>
        <begin position="8"/>
        <end position="70"/>
    </location>
</feature>
<dbReference type="SUPFAM" id="SSF46785">
    <property type="entry name" value="Winged helix' DNA-binding domain"/>
    <property type="match status" value="1"/>
</dbReference>
<reference evidence="11 12" key="1">
    <citation type="submission" date="2020-07" db="EMBL/GenBank/DDBJ databases">
        <title>Streptomyces isolated from Indian soil.</title>
        <authorList>
            <person name="Mandal S."/>
            <person name="Maiti P.K."/>
        </authorList>
    </citation>
    <scope>NUCLEOTIDE SEQUENCE [LARGE SCALE GENOMIC DNA]</scope>
    <source>
        <strain evidence="11 12">PSKA28</strain>
    </source>
</reference>
<evidence type="ECO:0000256" key="3">
    <source>
        <dbReference type="ARBA" id="ARBA00023125"/>
    </source>
</evidence>
<dbReference type="SUPFAM" id="SSF55781">
    <property type="entry name" value="GAF domain-like"/>
    <property type="match status" value="1"/>
</dbReference>
<evidence type="ECO:0000259" key="10">
    <source>
        <dbReference type="PROSITE" id="PS51078"/>
    </source>
</evidence>
<evidence type="ECO:0000256" key="6">
    <source>
        <dbReference type="ARBA" id="ARBA00058938"/>
    </source>
</evidence>
<comment type="caution">
    <text evidence="11">The sequence shown here is derived from an EMBL/GenBank/DDBJ whole genome shotgun (WGS) entry which is preliminary data.</text>
</comment>
<dbReference type="InterPro" id="IPR050707">
    <property type="entry name" value="HTH_MetabolicPath_Reg"/>
</dbReference>
<keyword evidence="2" id="KW-0805">Transcription regulation</keyword>
<keyword evidence="1" id="KW-0319">Glycerol metabolism</keyword>
<dbReference type="InterPro" id="IPR029016">
    <property type="entry name" value="GAF-like_dom_sf"/>
</dbReference>
<dbReference type="Pfam" id="PF01614">
    <property type="entry name" value="IclR_C"/>
    <property type="match status" value="1"/>
</dbReference>
<dbReference type="AlphaFoldDB" id="A0A7W0DIX8"/>
<organism evidence="11 12">
    <name type="scientific">Streptomyces himalayensis subsp. himalayensis</name>
    <dbReference type="NCBI Taxonomy" id="2756131"/>
    <lineage>
        <taxon>Bacteria</taxon>
        <taxon>Bacillati</taxon>
        <taxon>Actinomycetota</taxon>
        <taxon>Actinomycetes</taxon>
        <taxon>Kitasatosporales</taxon>
        <taxon>Streptomycetaceae</taxon>
        <taxon>Streptomyces</taxon>
        <taxon>Streptomyces himalayensis</taxon>
    </lineage>
</organism>
<dbReference type="PROSITE" id="PS51078">
    <property type="entry name" value="ICLR_ED"/>
    <property type="match status" value="1"/>
</dbReference>
<proteinExistence type="predicted"/>
<dbReference type="PANTHER" id="PTHR30136">
    <property type="entry name" value="HELIX-TURN-HELIX TRANSCRIPTIONAL REGULATOR, ICLR FAMILY"/>
    <property type="match status" value="1"/>
</dbReference>
<dbReference type="FunFam" id="1.10.10.10:FF:000056">
    <property type="entry name" value="IclR family transcriptional regulator"/>
    <property type="match status" value="1"/>
</dbReference>
<dbReference type="RefSeq" id="WP_181656561.1">
    <property type="nucleotide sequence ID" value="NZ_JACEHE010000003.1"/>
</dbReference>
<evidence type="ECO:0000256" key="4">
    <source>
        <dbReference type="ARBA" id="ARBA00023159"/>
    </source>
</evidence>
<name>A0A7W0DIX8_9ACTN</name>
<dbReference type="InterPro" id="IPR005471">
    <property type="entry name" value="Tscrpt_reg_IclR_N"/>
</dbReference>